<evidence type="ECO:0000256" key="1">
    <source>
        <dbReference type="SAM" id="MobiDB-lite"/>
    </source>
</evidence>
<dbReference type="OrthoDB" id="4779809at2759"/>
<evidence type="ECO:0000313" key="3">
    <source>
        <dbReference type="Proteomes" id="UP001152300"/>
    </source>
</evidence>
<organism evidence="2 3">
    <name type="scientific">Sclerotinia nivalis</name>
    <dbReference type="NCBI Taxonomy" id="352851"/>
    <lineage>
        <taxon>Eukaryota</taxon>
        <taxon>Fungi</taxon>
        <taxon>Dikarya</taxon>
        <taxon>Ascomycota</taxon>
        <taxon>Pezizomycotina</taxon>
        <taxon>Leotiomycetes</taxon>
        <taxon>Helotiales</taxon>
        <taxon>Sclerotiniaceae</taxon>
        <taxon>Sclerotinia</taxon>
    </lineage>
</organism>
<name>A0A9X0DCM0_9HELO</name>
<feature type="compositionally biased region" description="Basic residues" evidence="1">
    <location>
        <begin position="1"/>
        <end position="17"/>
    </location>
</feature>
<feature type="region of interest" description="Disordered" evidence="1">
    <location>
        <begin position="1"/>
        <end position="213"/>
    </location>
</feature>
<feature type="compositionally biased region" description="Basic and acidic residues" evidence="1">
    <location>
        <begin position="379"/>
        <end position="388"/>
    </location>
</feature>
<evidence type="ECO:0000313" key="2">
    <source>
        <dbReference type="EMBL" id="KAJ8058486.1"/>
    </source>
</evidence>
<feature type="region of interest" description="Disordered" evidence="1">
    <location>
        <begin position="347"/>
        <end position="409"/>
    </location>
</feature>
<feature type="compositionally biased region" description="Basic and acidic residues" evidence="1">
    <location>
        <begin position="400"/>
        <end position="409"/>
    </location>
</feature>
<keyword evidence="3" id="KW-1185">Reference proteome</keyword>
<reference evidence="2" key="1">
    <citation type="submission" date="2022-11" db="EMBL/GenBank/DDBJ databases">
        <title>Genome Resource of Sclerotinia nivalis Strain SnTB1, a Plant Pathogen Isolated from American Ginseng.</title>
        <authorList>
            <person name="Fan S."/>
        </authorList>
    </citation>
    <scope>NUCLEOTIDE SEQUENCE</scope>
    <source>
        <strain evidence="2">SnTB1</strain>
    </source>
</reference>
<comment type="caution">
    <text evidence="2">The sequence shown here is derived from an EMBL/GenBank/DDBJ whole genome shotgun (WGS) entry which is preliminary data.</text>
</comment>
<dbReference type="Proteomes" id="UP001152300">
    <property type="component" value="Unassembled WGS sequence"/>
</dbReference>
<gene>
    <name evidence="2" type="ORF">OCU04_012674</name>
</gene>
<accession>A0A9X0DCM0</accession>
<protein>
    <submittedName>
        <fullName evidence="2">Uncharacterized protein</fullName>
    </submittedName>
</protein>
<dbReference type="EMBL" id="JAPEIS010000016">
    <property type="protein sequence ID" value="KAJ8058486.1"/>
    <property type="molecule type" value="Genomic_DNA"/>
</dbReference>
<sequence length="445" mass="51009">MPKTKHAKIKRREKRKERKEQEEKEWKEQEEKERKEQKRRERKKAEKSMKKSKSVGVFDTTADKSEPGAEEESKDEHKQGSERPSEKQSEQLPLRLAQSPHSDHSDEQSDHSGSLGDESDSSGLPPPSESAKRRGLFKKVVSSDVDTPFARSDHVENFMRGQEHRSSIESKTPRTKSTVRSELDSREKKHMASSGEEGPSRKRPRYFEEGSDAEYMPDEVLESIVRQVNRSDDSEEERIERKASSVKRRLRGERGERNAHPCVGCMKSLIAGKHGYHGICYSDASYPNSARCWNCGTHTCAALPEFLYPLADYYIAAHRQNSEKLSSYRTAMKVMLEVEAKRDVVPSPPLRMKRELGSSPSRGVKREVSPSPRRHRSHTMSERKERKVIVIASSGSEGEEEKRDERSDSVLEALTGAEKTEYRLLQLKRKAQLKKEKVKVEKGRH</sequence>
<dbReference type="AlphaFoldDB" id="A0A9X0DCM0"/>
<feature type="compositionally biased region" description="Basic and acidic residues" evidence="1">
    <location>
        <begin position="18"/>
        <end position="49"/>
    </location>
</feature>
<feature type="compositionally biased region" description="Basic and acidic residues" evidence="1">
    <location>
        <begin position="151"/>
        <end position="172"/>
    </location>
</feature>
<feature type="region of interest" description="Disordered" evidence="1">
    <location>
        <begin position="227"/>
        <end position="253"/>
    </location>
</feature>
<proteinExistence type="predicted"/>
<feature type="compositionally biased region" description="Basic and acidic residues" evidence="1">
    <location>
        <begin position="101"/>
        <end position="110"/>
    </location>
</feature>
<feature type="compositionally biased region" description="Basic and acidic residues" evidence="1">
    <location>
        <begin position="74"/>
        <end position="89"/>
    </location>
</feature>